<organism evidence="6">
    <name type="scientific">Caldithrix abyssi</name>
    <dbReference type="NCBI Taxonomy" id="187145"/>
    <lineage>
        <taxon>Bacteria</taxon>
        <taxon>Pseudomonadati</taxon>
        <taxon>Calditrichota</taxon>
        <taxon>Calditrichia</taxon>
        <taxon>Calditrichales</taxon>
        <taxon>Calditrichaceae</taxon>
        <taxon>Caldithrix</taxon>
    </lineage>
</organism>
<dbReference type="PANTHER" id="PTHR43272">
    <property type="entry name" value="LONG-CHAIN-FATTY-ACID--COA LIGASE"/>
    <property type="match status" value="1"/>
</dbReference>
<dbReference type="GO" id="GO:0004467">
    <property type="term" value="F:long-chain fatty acid-CoA ligase activity"/>
    <property type="evidence" value="ECO:0007669"/>
    <property type="project" value="UniProtKB-EC"/>
</dbReference>
<dbReference type="InterPro" id="IPR045851">
    <property type="entry name" value="AMP-bd_C_sf"/>
</dbReference>
<evidence type="ECO:0000256" key="4">
    <source>
        <dbReference type="ARBA" id="ARBA00024484"/>
    </source>
</evidence>
<dbReference type="PANTHER" id="PTHR43272:SF32">
    <property type="entry name" value="AMP-DEPENDENT SYNTHETASE_LIGASE DOMAIN-CONTAINING PROTEIN"/>
    <property type="match status" value="1"/>
</dbReference>
<accession>A0A7V5PQZ0</accession>
<proteinExistence type="predicted"/>
<keyword evidence="1 6" id="KW-0436">Ligase</keyword>
<dbReference type="PROSITE" id="PS00455">
    <property type="entry name" value="AMP_BINDING"/>
    <property type="match status" value="1"/>
</dbReference>
<sequence>DYATLSLGAMLVPIYPSLLSDQIKYICDDSEAKVLIVADKIQMDKVDQVHEQLKTVQNFYVFDVPSEGLKDPWKSFESLMEDGQKFLADKPDYVQNEIAKVEPQDWATIIYTSGTTGEPKGAVLTHSNFLSNVEDALSVIDITSEDVFLSFLPLSHVFERMAGHYLSNYPGATVAYAESIDTVPENMVEIKPTMMVSVPRLYEKMYARILEAVEAGPPLKRKIFYWALKVGSEYIDRVSKKQPIPGGLQFKRNLAYKLVFSKLAERVGGRLRLFVSGGAPLNKEIAEFFGAAGLLILEGYGLTETSPVITVNLPDHFKFGTVGPPLPSVEVKIAEDGEILTRGPHVMVGYYKKEAETREAIDEEGWFHTGDIGIIDEDGFLKITDRKKNIIVTSGGKNVAPQPIENRLIQSPYIEQAVVIGDKRKFCSAVVVGTEDQIIKWAKENNIAFTDYQDLIRKPEVKQLLREEIDNLTKDLARYETIKDFFIAPQPFTIETGDLTPSLKVKRRVVEEKYKKEIDAMYDV</sequence>
<feature type="domain" description="AMP-dependent synthetase/ligase" evidence="5">
    <location>
        <begin position="2"/>
        <end position="351"/>
    </location>
</feature>
<dbReference type="Pfam" id="PF00501">
    <property type="entry name" value="AMP-binding"/>
    <property type="match status" value="1"/>
</dbReference>
<dbReference type="Gene3D" id="3.30.300.30">
    <property type="match status" value="1"/>
</dbReference>
<dbReference type="Gene3D" id="3.40.50.12780">
    <property type="entry name" value="N-terminal domain of ligase-like"/>
    <property type="match status" value="1"/>
</dbReference>
<comment type="catalytic activity">
    <reaction evidence="4">
        <text>a long-chain fatty acid + ATP + CoA = a long-chain fatty acyl-CoA + AMP + diphosphate</text>
        <dbReference type="Rhea" id="RHEA:15421"/>
        <dbReference type="ChEBI" id="CHEBI:30616"/>
        <dbReference type="ChEBI" id="CHEBI:33019"/>
        <dbReference type="ChEBI" id="CHEBI:57287"/>
        <dbReference type="ChEBI" id="CHEBI:57560"/>
        <dbReference type="ChEBI" id="CHEBI:83139"/>
        <dbReference type="ChEBI" id="CHEBI:456215"/>
        <dbReference type="EC" id="6.2.1.3"/>
    </reaction>
    <physiologicalReaction direction="left-to-right" evidence="4">
        <dbReference type="Rhea" id="RHEA:15422"/>
    </physiologicalReaction>
</comment>
<dbReference type="InterPro" id="IPR042099">
    <property type="entry name" value="ANL_N_sf"/>
</dbReference>
<dbReference type="SUPFAM" id="SSF56801">
    <property type="entry name" value="Acetyl-CoA synthetase-like"/>
    <property type="match status" value="1"/>
</dbReference>
<feature type="non-terminal residue" evidence="6">
    <location>
        <position position="1"/>
    </location>
</feature>
<gene>
    <name evidence="6" type="ORF">ENJ89_09980</name>
</gene>
<dbReference type="Proteomes" id="UP000886124">
    <property type="component" value="Unassembled WGS sequence"/>
</dbReference>
<name>A0A7V5PQZ0_CALAY</name>
<dbReference type="Pfam" id="PF23562">
    <property type="entry name" value="AMP-binding_C_3"/>
    <property type="match status" value="1"/>
</dbReference>
<evidence type="ECO:0000256" key="2">
    <source>
        <dbReference type="ARBA" id="ARBA00022832"/>
    </source>
</evidence>
<keyword evidence="2" id="KW-0276">Fatty acid metabolism</keyword>
<dbReference type="AlphaFoldDB" id="A0A7V5PQZ0"/>
<dbReference type="CDD" id="cd05907">
    <property type="entry name" value="VL_LC_FACS_like"/>
    <property type="match status" value="1"/>
</dbReference>
<evidence type="ECO:0000256" key="1">
    <source>
        <dbReference type="ARBA" id="ARBA00022598"/>
    </source>
</evidence>
<keyword evidence="3" id="KW-0443">Lipid metabolism</keyword>
<dbReference type="InterPro" id="IPR000873">
    <property type="entry name" value="AMP-dep_synth/lig_dom"/>
</dbReference>
<dbReference type="InterPro" id="IPR020845">
    <property type="entry name" value="AMP-binding_CS"/>
</dbReference>
<dbReference type="EMBL" id="DROD01000633">
    <property type="protein sequence ID" value="HHJ53511.1"/>
    <property type="molecule type" value="Genomic_DNA"/>
</dbReference>
<evidence type="ECO:0000259" key="5">
    <source>
        <dbReference type="Pfam" id="PF00501"/>
    </source>
</evidence>
<comment type="caution">
    <text evidence="6">The sequence shown here is derived from an EMBL/GenBank/DDBJ whole genome shotgun (WGS) entry which is preliminary data.</text>
</comment>
<evidence type="ECO:0000256" key="3">
    <source>
        <dbReference type="ARBA" id="ARBA00023098"/>
    </source>
</evidence>
<dbReference type="GO" id="GO:0016020">
    <property type="term" value="C:membrane"/>
    <property type="evidence" value="ECO:0007669"/>
    <property type="project" value="TreeGrafter"/>
</dbReference>
<protein>
    <submittedName>
        <fullName evidence="6">Long-chain fatty acid--CoA ligase</fullName>
    </submittedName>
</protein>
<evidence type="ECO:0000313" key="6">
    <source>
        <dbReference type="EMBL" id="HHJ53511.1"/>
    </source>
</evidence>
<reference evidence="6" key="1">
    <citation type="journal article" date="2020" name="mSystems">
        <title>Genome- and Community-Level Interaction Insights into Carbon Utilization and Element Cycling Functions of Hydrothermarchaeota in Hydrothermal Sediment.</title>
        <authorList>
            <person name="Zhou Z."/>
            <person name="Liu Y."/>
            <person name="Xu W."/>
            <person name="Pan J."/>
            <person name="Luo Z.H."/>
            <person name="Li M."/>
        </authorList>
    </citation>
    <scope>NUCLEOTIDE SEQUENCE [LARGE SCALE GENOMIC DNA]</scope>
    <source>
        <strain evidence="6">HyVt-527</strain>
    </source>
</reference>